<dbReference type="SUPFAM" id="SSF50494">
    <property type="entry name" value="Trypsin-like serine proteases"/>
    <property type="match status" value="1"/>
</dbReference>
<dbReference type="GO" id="GO:0004252">
    <property type="term" value="F:serine-type endopeptidase activity"/>
    <property type="evidence" value="ECO:0007669"/>
    <property type="project" value="InterPro"/>
</dbReference>
<dbReference type="InterPro" id="IPR001314">
    <property type="entry name" value="Peptidase_S1A"/>
</dbReference>
<dbReference type="Proteomes" id="UP000694393">
    <property type="component" value="Unplaced"/>
</dbReference>
<dbReference type="SMART" id="SM00020">
    <property type="entry name" value="Tryp_SPc"/>
    <property type="match status" value="1"/>
</dbReference>
<dbReference type="PROSITE" id="PS50240">
    <property type="entry name" value="TRYPSIN_DOM"/>
    <property type="match status" value="1"/>
</dbReference>
<dbReference type="InterPro" id="IPR043504">
    <property type="entry name" value="Peptidase_S1_PA_chymotrypsin"/>
</dbReference>
<dbReference type="PANTHER" id="PTHR24271:SF81">
    <property type="entry name" value="GRANZYME B"/>
    <property type="match status" value="1"/>
</dbReference>
<protein>
    <recommendedName>
        <fullName evidence="4">Peptidase S1 domain-containing protein</fullName>
    </recommendedName>
</protein>
<proteinExistence type="predicted"/>
<sequence length="247" mass="27267">MEEIRQNRSLTTRTSLSVCLSAHALGCLIWDIIGGKEAQPHSRPYMAVVGTENNINCGGFLKGEMLLGSPNLVILGAHNLSQEERTQQRITVQRKIPHENFNPETLENDIMLLKLKSRAKLTSAVKPIPLPPANFLLQPEAECSVAGWGKTGVHRLRFPDKLQEVALKMADKKQCERLCESFNWTSMLCMGNSKTKQSSFKGDSGGPLVCNGVAQGIMSHGTNSGLPPAAYRRISAFIPWLRKMGRE</sequence>
<dbReference type="CDD" id="cd00190">
    <property type="entry name" value="Tryp_SPc"/>
    <property type="match status" value="1"/>
</dbReference>
<evidence type="ECO:0000256" key="2">
    <source>
        <dbReference type="ARBA" id="ARBA00023145"/>
    </source>
</evidence>
<dbReference type="GO" id="GO:0005737">
    <property type="term" value="C:cytoplasm"/>
    <property type="evidence" value="ECO:0007669"/>
    <property type="project" value="TreeGrafter"/>
</dbReference>
<dbReference type="InterPro" id="IPR033116">
    <property type="entry name" value="TRYPSIN_SER"/>
</dbReference>
<dbReference type="PRINTS" id="PR00722">
    <property type="entry name" value="CHYMOTRYPSIN"/>
</dbReference>
<dbReference type="Gene3D" id="2.40.10.10">
    <property type="entry name" value="Trypsin-like serine proteases"/>
    <property type="match status" value="2"/>
</dbReference>
<name>A0A8C8RWC2_9SAUR</name>
<dbReference type="Ensembl" id="ENSPCET00000012216.1">
    <property type="protein sequence ID" value="ENSPCEP00000011811.1"/>
    <property type="gene ID" value="ENSPCEG00000009295.1"/>
</dbReference>
<dbReference type="AlphaFoldDB" id="A0A8C8RWC2"/>
<keyword evidence="6" id="KW-1185">Reference proteome</keyword>
<dbReference type="PANTHER" id="PTHR24271">
    <property type="entry name" value="KALLIKREIN-RELATED"/>
    <property type="match status" value="1"/>
</dbReference>
<dbReference type="InterPro" id="IPR001254">
    <property type="entry name" value="Trypsin_dom"/>
</dbReference>
<organism evidence="5 6">
    <name type="scientific">Pelusios castaneus</name>
    <name type="common">West African mud turtle</name>
    <dbReference type="NCBI Taxonomy" id="367368"/>
    <lineage>
        <taxon>Eukaryota</taxon>
        <taxon>Metazoa</taxon>
        <taxon>Chordata</taxon>
        <taxon>Craniata</taxon>
        <taxon>Vertebrata</taxon>
        <taxon>Euteleostomi</taxon>
        <taxon>Archelosauria</taxon>
        <taxon>Testudinata</taxon>
        <taxon>Testudines</taxon>
        <taxon>Pleurodira</taxon>
        <taxon>Pelomedusidae</taxon>
        <taxon>Pelusios</taxon>
    </lineage>
</organism>
<accession>A0A8C8RWC2</accession>
<keyword evidence="1" id="KW-0732">Signal</keyword>
<reference evidence="5" key="2">
    <citation type="submission" date="2025-09" db="UniProtKB">
        <authorList>
            <consortium name="Ensembl"/>
        </authorList>
    </citation>
    <scope>IDENTIFICATION</scope>
</reference>
<evidence type="ECO:0000256" key="3">
    <source>
        <dbReference type="ARBA" id="ARBA00023157"/>
    </source>
</evidence>
<reference evidence="5" key="1">
    <citation type="submission" date="2025-08" db="UniProtKB">
        <authorList>
            <consortium name="Ensembl"/>
        </authorList>
    </citation>
    <scope>IDENTIFICATION</scope>
</reference>
<evidence type="ECO:0000313" key="6">
    <source>
        <dbReference type="Proteomes" id="UP000694393"/>
    </source>
</evidence>
<dbReference type="InterPro" id="IPR009003">
    <property type="entry name" value="Peptidase_S1_PA"/>
</dbReference>
<evidence type="ECO:0000259" key="4">
    <source>
        <dbReference type="PROSITE" id="PS50240"/>
    </source>
</evidence>
<evidence type="ECO:0000313" key="5">
    <source>
        <dbReference type="Ensembl" id="ENSPCEP00000011811.1"/>
    </source>
</evidence>
<dbReference type="Pfam" id="PF00089">
    <property type="entry name" value="Trypsin"/>
    <property type="match status" value="1"/>
</dbReference>
<evidence type="ECO:0000256" key="1">
    <source>
        <dbReference type="ARBA" id="ARBA00022729"/>
    </source>
</evidence>
<keyword evidence="3" id="KW-1015">Disulfide bond</keyword>
<keyword evidence="2" id="KW-0865">Zymogen</keyword>
<dbReference type="GO" id="GO:0006508">
    <property type="term" value="P:proteolysis"/>
    <property type="evidence" value="ECO:0007669"/>
    <property type="project" value="InterPro"/>
</dbReference>
<feature type="domain" description="Peptidase S1" evidence="4">
    <location>
        <begin position="32"/>
        <end position="246"/>
    </location>
</feature>
<dbReference type="PROSITE" id="PS00135">
    <property type="entry name" value="TRYPSIN_SER"/>
    <property type="match status" value="1"/>
</dbReference>